<dbReference type="Proteomes" id="UP001190700">
    <property type="component" value="Unassembled WGS sequence"/>
</dbReference>
<keyword evidence="3" id="KW-1185">Reference proteome</keyword>
<comment type="caution">
    <text evidence="2">The sequence shown here is derived from an EMBL/GenBank/DDBJ whole genome shotgun (WGS) entry which is preliminary data.</text>
</comment>
<name>A0AAE0L9V7_9CHLO</name>
<feature type="region of interest" description="Disordered" evidence="1">
    <location>
        <begin position="23"/>
        <end position="45"/>
    </location>
</feature>
<proteinExistence type="predicted"/>
<feature type="compositionally biased region" description="Low complexity" evidence="1">
    <location>
        <begin position="29"/>
        <end position="45"/>
    </location>
</feature>
<sequence>MTSRTRRSLVRESDLDASIRLRAGVRDSPTPVRPTTPAAAAALGTDTATVRATRAAYERLPRRWPRSTPPVDIENGRRPCVGTSLAGLMSILRRPTPTDIDKLAKLVINVKQEIQSAGLSIDVF</sequence>
<evidence type="ECO:0000256" key="1">
    <source>
        <dbReference type="SAM" id="MobiDB-lite"/>
    </source>
</evidence>
<gene>
    <name evidence="2" type="ORF">CYMTET_14748</name>
</gene>
<evidence type="ECO:0000313" key="2">
    <source>
        <dbReference type="EMBL" id="KAK3277232.1"/>
    </source>
</evidence>
<dbReference type="EMBL" id="LGRX02006204">
    <property type="protein sequence ID" value="KAK3277232.1"/>
    <property type="molecule type" value="Genomic_DNA"/>
</dbReference>
<evidence type="ECO:0000313" key="3">
    <source>
        <dbReference type="Proteomes" id="UP001190700"/>
    </source>
</evidence>
<dbReference type="AlphaFoldDB" id="A0AAE0L9V7"/>
<accession>A0AAE0L9V7</accession>
<reference evidence="2 3" key="1">
    <citation type="journal article" date="2015" name="Genome Biol. Evol.">
        <title>Comparative Genomics of a Bacterivorous Green Alga Reveals Evolutionary Causalities and Consequences of Phago-Mixotrophic Mode of Nutrition.</title>
        <authorList>
            <person name="Burns J.A."/>
            <person name="Paasch A."/>
            <person name="Narechania A."/>
            <person name="Kim E."/>
        </authorList>
    </citation>
    <scope>NUCLEOTIDE SEQUENCE [LARGE SCALE GENOMIC DNA]</scope>
    <source>
        <strain evidence="2 3">PLY_AMNH</strain>
    </source>
</reference>
<protein>
    <submittedName>
        <fullName evidence="2">Uncharacterized protein</fullName>
    </submittedName>
</protein>
<organism evidence="2 3">
    <name type="scientific">Cymbomonas tetramitiformis</name>
    <dbReference type="NCBI Taxonomy" id="36881"/>
    <lineage>
        <taxon>Eukaryota</taxon>
        <taxon>Viridiplantae</taxon>
        <taxon>Chlorophyta</taxon>
        <taxon>Pyramimonadophyceae</taxon>
        <taxon>Pyramimonadales</taxon>
        <taxon>Pyramimonadaceae</taxon>
        <taxon>Cymbomonas</taxon>
    </lineage>
</organism>